<keyword evidence="3" id="KW-1185">Reference proteome</keyword>
<evidence type="ECO:0000256" key="1">
    <source>
        <dbReference type="SAM" id="MobiDB-lite"/>
    </source>
</evidence>
<reference evidence="2" key="1">
    <citation type="submission" date="2021-01" db="EMBL/GenBank/DDBJ databases">
        <title>Whole genome shotgun sequence of Catellatospora methionotrophica NBRC 14553.</title>
        <authorList>
            <person name="Komaki H."/>
            <person name="Tamura T."/>
        </authorList>
    </citation>
    <scope>NUCLEOTIDE SEQUENCE</scope>
    <source>
        <strain evidence="2">NBRC 14553</strain>
    </source>
</reference>
<feature type="compositionally biased region" description="Pro residues" evidence="1">
    <location>
        <begin position="62"/>
        <end position="71"/>
    </location>
</feature>
<evidence type="ECO:0000313" key="2">
    <source>
        <dbReference type="EMBL" id="GIG13592.1"/>
    </source>
</evidence>
<evidence type="ECO:0000313" key="3">
    <source>
        <dbReference type="Proteomes" id="UP000660339"/>
    </source>
</evidence>
<dbReference type="EMBL" id="BONJ01000007">
    <property type="protein sequence ID" value="GIG13592.1"/>
    <property type="molecule type" value="Genomic_DNA"/>
</dbReference>
<protein>
    <submittedName>
        <fullName evidence="2">Uncharacterized protein</fullName>
    </submittedName>
</protein>
<feature type="region of interest" description="Disordered" evidence="1">
    <location>
        <begin position="38"/>
        <end position="71"/>
    </location>
</feature>
<dbReference type="AlphaFoldDB" id="A0A8J3PDY8"/>
<gene>
    <name evidence="2" type="ORF">Cme02nite_19240</name>
</gene>
<proteinExistence type="predicted"/>
<dbReference type="Proteomes" id="UP000660339">
    <property type="component" value="Unassembled WGS sequence"/>
</dbReference>
<sequence>MTSASGHALWDDAEVLGELRHRAARIISEPAVLSGRFTSRQEAIGARRVPRGRTGEPDTLTAPPPDTPDAT</sequence>
<name>A0A8J3PDY8_9ACTN</name>
<organism evidence="2 3">
    <name type="scientific">Catellatospora methionotrophica</name>
    <dbReference type="NCBI Taxonomy" id="121620"/>
    <lineage>
        <taxon>Bacteria</taxon>
        <taxon>Bacillati</taxon>
        <taxon>Actinomycetota</taxon>
        <taxon>Actinomycetes</taxon>
        <taxon>Micromonosporales</taxon>
        <taxon>Micromonosporaceae</taxon>
        <taxon>Catellatospora</taxon>
    </lineage>
</organism>
<comment type="caution">
    <text evidence="2">The sequence shown here is derived from an EMBL/GenBank/DDBJ whole genome shotgun (WGS) entry which is preliminary data.</text>
</comment>
<accession>A0A8J3PDY8</accession>